<dbReference type="Proteomes" id="UP000886998">
    <property type="component" value="Unassembled WGS sequence"/>
</dbReference>
<reference evidence="1" key="1">
    <citation type="submission" date="2020-08" db="EMBL/GenBank/DDBJ databases">
        <title>Multicomponent nature underlies the extraordinary mechanical properties of spider dragline silk.</title>
        <authorList>
            <person name="Kono N."/>
            <person name="Nakamura H."/>
            <person name="Mori M."/>
            <person name="Yoshida Y."/>
            <person name="Ohtoshi R."/>
            <person name="Malay A.D."/>
            <person name="Moran D.A.P."/>
            <person name="Tomita M."/>
            <person name="Numata K."/>
            <person name="Arakawa K."/>
        </authorList>
    </citation>
    <scope>NUCLEOTIDE SEQUENCE</scope>
</reference>
<protein>
    <submittedName>
        <fullName evidence="1">Uncharacterized protein</fullName>
    </submittedName>
</protein>
<gene>
    <name evidence="1" type="ORF">TNIN_125451</name>
</gene>
<keyword evidence="2" id="KW-1185">Reference proteome</keyword>
<organism evidence="1 2">
    <name type="scientific">Trichonephila inaurata madagascariensis</name>
    <dbReference type="NCBI Taxonomy" id="2747483"/>
    <lineage>
        <taxon>Eukaryota</taxon>
        <taxon>Metazoa</taxon>
        <taxon>Ecdysozoa</taxon>
        <taxon>Arthropoda</taxon>
        <taxon>Chelicerata</taxon>
        <taxon>Arachnida</taxon>
        <taxon>Araneae</taxon>
        <taxon>Araneomorphae</taxon>
        <taxon>Entelegynae</taxon>
        <taxon>Araneoidea</taxon>
        <taxon>Nephilidae</taxon>
        <taxon>Trichonephila</taxon>
        <taxon>Trichonephila inaurata</taxon>
    </lineage>
</organism>
<sequence>MCGNKERFHLEILRKSWVLNGRLRNRFFKLICAGKDCRETSKTQLTKLLLLACKAFTSNKVLRSSGPIRFSYSHCEDFIPGYLA</sequence>
<proteinExistence type="predicted"/>
<dbReference type="AlphaFoldDB" id="A0A8X7C692"/>
<accession>A0A8X7C692</accession>
<name>A0A8X7C692_9ARAC</name>
<evidence type="ECO:0000313" key="2">
    <source>
        <dbReference type="Proteomes" id="UP000886998"/>
    </source>
</evidence>
<comment type="caution">
    <text evidence="1">The sequence shown here is derived from an EMBL/GenBank/DDBJ whole genome shotgun (WGS) entry which is preliminary data.</text>
</comment>
<evidence type="ECO:0000313" key="1">
    <source>
        <dbReference type="EMBL" id="GFY58951.1"/>
    </source>
</evidence>
<dbReference type="EMBL" id="BMAV01012355">
    <property type="protein sequence ID" value="GFY58951.1"/>
    <property type="molecule type" value="Genomic_DNA"/>
</dbReference>